<keyword evidence="1" id="KW-0812">Transmembrane</keyword>
<feature type="non-terminal residue" evidence="2">
    <location>
        <position position="1"/>
    </location>
</feature>
<name>A0AAN5CCN0_9BILA</name>
<sequence length="86" mass="10176">QSHFQILIHFLETTPSILRMTCVMLVYLPTLTILVIYSYHILIIILTMIDGRSKLPFSLYLFDLMPNSEREQESEREDSEEDEQLL</sequence>
<dbReference type="Proteomes" id="UP001328107">
    <property type="component" value="Unassembled WGS sequence"/>
</dbReference>
<evidence type="ECO:0000313" key="3">
    <source>
        <dbReference type="Proteomes" id="UP001328107"/>
    </source>
</evidence>
<reference evidence="3" key="1">
    <citation type="submission" date="2022-10" db="EMBL/GenBank/DDBJ databases">
        <title>Genome assembly of Pristionchus species.</title>
        <authorList>
            <person name="Yoshida K."/>
            <person name="Sommer R.J."/>
        </authorList>
    </citation>
    <scope>NUCLEOTIDE SEQUENCE [LARGE SCALE GENOMIC DNA]</scope>
    <source>
        <strain evidence="3">RS5460</strain>
    </source>
</reference>
<dbReference type="EMBL" id="BTRK01000002">
    <property type="protein sequence ID" value="GMR37579.1"/>
    <property type="molecule type" value="Genomic_DNA"/>
</dbReference>
<protein>
    <submittedName>
        <fullName evidence="2">Uncharacterized protein</fullName>
    </submittedName>
</protein>
<keyword evidence="1" id="KW-1133">Transmembrane helix</keyword>
<organism evidence="2 3">
    <name type="scientific">Pristionchus mayeri</name>
    <dbReference type="NCBI Taxonomy" id="1317129"/>
    <lineage>
        <taxon>Eukaryota</taxon>
        <taxon>Metazoa</taxon>
        <taxon>Ecdysozoa</taxon>
        <taxon>Nematoda</taxon>
        <taxon>Chromadorea</taxon>
        <taxon>Rhabditida</taxon>
        <taxon>Rhabditina</taxon>
        <taxon>Diplogasteromorpha</taxon>
        <taxon>Diplogasteroidea</taxon>
        <taxon>Neodiplogasteridae</taxon>
        <taxon>Pristionchus</taxon>
    </lineage>
</organism>
<evidence type="ECO:0000256" key="1">
    <source>
        <dbReference type="SAM" id="Phobius"/>
    </source>
</evidence>
<gene>
    <name evidence="2" type="ORF">PMAYCL1PPCAC_07774</name>
</gene>
<dbReference type="AlphaFoldDB" id="A0AAN5CCN0"/>
<proteinExistence type="predicted"/>
<comment type="caution">
    <text evidence="2">The sequence shown here is derived from an EMBL/GenBank/DDBJ whole genome shotgun (WGS) entry which is preliminary data.</text>
</comment>
<keyword evidence="1" id="KW-0472">Membrane</keyword>
<feature type="transmembrane region" description="Helical" evidence="1">
    <location>
        <begin position="24"/>
        <end position="49"/>
    </location>
</feature>
<feature type="non-terminal residue" evidence="2">
    <location>
        <position position="86"/>
    </location>
</feature>
<accession>A0AAN5CCN0</accession>
<keyword evidence="3" id="KW-1185">Reference proteome</keyword>
<evidence type="ECO:0000313" key="2">
    <source>
        <dbReference type="EMBL" id="GMR37579.1"/>
    </source>
</evidence>